<evidence type="ECO:0000256" key="3">
    <source>
        <dbReference type="ARBA" id="ARBA00022553"/>
    </source>
</evidence>
<dbReference type="Gene3D" id="3.40.50.12780">
    <property type="entry name" value="N-terminal domain of ligase-like"/>
    <property type="match status" value="5"/>
</dbReference>
<dbReference type="InterPro" id="IPR036957">
    <property type="entry name" value="Znf_PARP_sf"/>
</dbReference>
<dbReference type="SUPFAM" id="SSF57716">
    <property type="entry name" value="Glucocorticoid receptor-like (DNA-binding domain)"/>
    <property type="match status" value="1"/>
</dbReference>
<evidence type="ECO:0000256" key="2">
    <source>
        <dbReference type="ARBA" id="ARBA00022450"/>
    </source>
</evidence>
<evidence type="ECO:0000259" key="11">
    <source>
        <dbReference type="PROSITE" id="PS50075"/>
    </source>
</evidence>
<dbReference type="InterPro" id="IPR000873">
    <property type="entry name" value="AMP-dep_synth/lig_dom"/>
</dbReference>
<evidence type="ECO:0000256" key="6">
    <source>
        <dbReference type="ARBA" id="ARBA00022771"/>
    </source>
</evidence>
<dbReference type="CDD" id="cd19545">
    <property type="entry name" value="FUM14_C_NRPS-like"/>
    <property type="match status" value="4"/>
</dbReference>
<dbReference type="PANTHER" id="PTHR45527">
    <property type="entry name" value="NONRIBOSOMAL PEPTIDE SYNTHETASE"/>
    <property type="match status" value="1"/>
</dbReference>
<evidence type="ECO:0000256" key="4">
    <source>
        <dbReference type="ARBA" id="ARBA00022598"/>
    </source>
</evidence>
<dbReference type="InterPro" id="IPR045851">
    <property type="entry name" value="AMP-bd_C_sf"/>
</dbReference>
<dbReference type="Pfam" id="PF00668">
    <property type="entry name" value="Condensation"/>
    <property type="match status" value="6"/>
</dbReference>
<dbReference type="Gene3D" id="3.30.1740.10">
    <property type="entry name" value="Zinc finger, PARP-type"/>
    <property type="match status" value="1"/>
</dbReference>
<dbReference type="Gene3D" id="3.30.300.30">
    <property type="match status" value="5"/>
</dbReference>
<dbReference type="InterPro" id="IPR023213">
    <property type="entry name" value="CAT-like_dom_sf"/>
</dbReference>
<feature type="domain" description="Carrier" evidence="11">
    <location>
        <begin position="3893"/>
        <end position="3966"/>
    </location>
</feature>
<keyword evidence="3" id="KW-0597">Phosphoprotein</keyword>
<dbReference type="Pfam" id="PF00501">
    <property type="entry name" value="AMP-binding"/>
    <property type="match status" value="5"/>
</dbReference>
<dbReference type="PROSITE" id="PS50075">
    <property type="entry name" value="CARRIER"/>
    <property type="match status" value="5"/>
</dbReference>
<sequence>MPVHQDLSSSAVTATGENYAYTEASTDSMDDSSSPDDLDKLWEWNDTVPDPVQGRVHDLITEIATSRPGAIAVDAWDGNFTYSELDALANVVAQRLIDLGCAPKSSIPILFSKSKWTCIAMLGVIKAGCSAIALDATQPDARLRSIVQQAQPSTIVSSAKHHARASLLGNVSVFQLDDTLLDTLDQAMKVSHHLPITSPSDLVYISFTSGTTGQPKGACISHANVRSAVHYQGDQLGFHRGCRVFDFAPYSFDVAWSNFLHTLCAGGCLCIASEEDMLSDLSSAITAFSATLINVTPTVLRTISPIPPNLETVLLSGEMPYRENITQWAGQVRLLNTYGPTECTFKCAFSVLSPSQEGRPDIGRGIGFSTWIVDPGDSRRLVSVGAVGELYLEGPLVGQGYLSDAVKTASAFEDDPPWLLDGSRKLTGRRGRVYKTGDLVKYKPDGRLLFVGRKDASQLKIRGQRVEIGDVEHHVRACIGGTHPVITVIADVIRPRRSDSDSLALFVVAKDQENERLRAAMDGLADKLQEVLPAFMIPSVYLPVDELPVASTGKVDRNRLRKMGNSLEWKEILEWQSSILSHTEFHEPSNEIERQLRQIWAEVLCLDSTRISTADSFLRLGGDSITAMKVVATARGKNLLLTVADHFKTPILSDLAQITQLKPASQDHEPVAPFVLLSGTSDSLGVREEAARLCRVQVADIEDIYPCTPLQQGMLAMTAVSQSRSPGGQDSPNLGNYVSRTAFRFPGQIDIEKFQKVWGSTVERASILRTRIVDLPGEGLVQVVLKHQMPLLLHARIEDFVEREESMGLGSPLCRAGLVESTPCHFVLEMHHAIFDGWSMELILDAMGADYCGGQTMRRSFSPFQPFIKHALATRRPEAAEFWRNQLKDSEAVLFPSQNHSPGVNLDLDHTISKLRWPQTGFTPATFIRSALSLLLAAYTNSNDVKYGATVSGRSAPVPDIERIAAPTIATVPVRVKVDWDQTVKSFLHMIQRHAIESTEYEQFGLQNIQRIDEEVKEASQFQVLLIVQPVRQKKDEKTGDIFAQPMSVVRTTENVVPKEAVNGTAHSSATALRLVAKDGRADSMGMYNSYSMMIICQLEETGLTLKINFDSGAIEQKAVQFIAVQLEHLIRQLCTDTLAHSKICDVPVLSEQDLAQIWNWNKVLPEAVEEPVVAMIDKRAAIDPDALAISAWDNELTYRQVKDVTKSLASSLRKRGVGAGSVVVLSFQKSSWQIVSMISAFKVGAVVLPVTAPISTQRAREIFEAVRPMLVITSDMSEPSPFDKLVSTYSISELIQTTNENEACVVESPGNRPEDPALILSTSGSTGLPKSILWSHRTLSSNVRGHSVSFGLTSTSRVFQFAGYEFDVSTVEALSTLSVGGCLCISSDSDRTNRLAGAINEAKVDWLCLTPSVAETLAPEELPSLTTLVLTGEKLLQKTASKWAGSLDFVYNWYGPAEASVATSCRIEKHRWKHGISGRSTSGLTWLVDPKDLNTLAPVGAIAELCIEGPILASYTGDSGTAFNEKSFFTPTWLLNGYGEIPGRSGRVYRTGDMVQYDAEGNIIFIGRKQDFQRKLRGQRVDLGEIELHVQAFLLGQLKTTVVAEIFSLASGGAETLALFISPTSESEPIEDVMSFVKQNLPVEGLEAYLLEHLPPYMIPKVYIPIVKIPVSHTGKTDRRRLRQMGNSLTYEQLAAMQPSRQEAKKPSTGTEEQLQQLWAETIGIEPQAIYANDNFFRLGGDSITAMRLVASARHQGWLLTVKTVFEAPKLEDMAKRMRRDSDSTTQEIPPFSLLGQGYSQAEAQSYAARLCKIPESSVVDIYPCTALQQGLLALGVRRQGQYVSRSVLGLQPDIDTDRLQKAWLATVEKISLLRTRIIDLPGHGFMQLLLSSFSLRSGSDVDAYVRNDEQEPMGPGTELCRAAIINRNFILTIHHCIYDGNTLKMILNELESRYLGEPGMVVTPFKNFMQHLSRIDPQEAAGFWKRQLPNLEARQFPVLPSAVYEPQANEDLDHSISLDWPRSGVTPSTILRSAWAILATQYTSSSDVIFAVTVSGRQADMKGVENCDGPTISTMPLAISVDWDETIEAFLGRLQRQMIERIPYDQYGLQNLQSPKGDLDSRLLQTLFIVQPVAEGKNFDKDNLLFKARSFSSNIDTLGTDPFNNYALKVVCELATSGLRLCMSFDSNVVDKKQISRMAHQFETVIRQMCSEELAATKLDTVQTASGDDLDLLWAQNVELPQESDALVPDLIRLAALKEPEKVAIDAWDGQFSYRQVDELSTALGRSLINLGVTKGSVVALHFEKSKWVPVVQLGVFKAGAVGVLLSISVPDLRVARVFENLGVKLAVASDSRVGVVSQFARGFTVDELLQAPPGEVPTSLPVLDKKDSAAILVSSGSTGEPKQVLWSHRGITANVKAHGEYLGIIPSSRIFQFASYDFDVGTIESMSALAHMACLCIPSESDRLDGTAAAINRYNANFLNITPSTAKALQPEDVPSISILVLSGENLLQEDVDRWKGRCHILNWYGAAEHPSTVCAADANTWHSGVIGSLDSKQPTLSWLVDLRNHNRLVPLGAVGEIASEGPLSSEGYVANPTLNERRFRNDPAFLSSGCGPNRPGRQGQIFCSGDLGRYDTNGNLVYVGRKDAQVKIRGQLVAPEEVQHLIRKNLEWPEEVSVVVDAIRSQYSTNLTLVAFLNLATEDEVEQVTKGLNKKLQRVLPAYAIPIYYIPVAVFPKNASAKIDRARLREIGASFDPTQQASDDKRQMPTTTAERALRELWCRVLGAGPDTISASDSFLRLGDSVQAMRLVGIARQQGLLLTVAEIFEHPRLEDMAKVIRNLEGKDEEDMIAPFALLDQDQDVELARQHAASECGVATDEIEDLFPCTPLQEGLLALTMKREGDYTGNTILELDPSVDLTRFREAWDRIVSTIHILRTRIIDLPGRGLVQAIIQRDESYTDANGIEDYLRRQSELALGLGSPLMRYGLFSDSTVEDVPSLQQNSSLNNVNQQPSTTSEFMLKSDKGVKNRDRKPYYFALTMHHSIYDGLTTPLILETLENFYNGVTPLRHCPFQSFIKYIANRNKEAEIKFWEAQFQDLSAPQFPVLPSSTYEPQTNTTLMHSIKDITWRADNITPSTMIRAALALLCFQYSNSSDVVFGEVTAGRKVPMGGIERLVGPTIATVPIRVKVDGESNSSEFLAALQSQAIRMIPYEQTGLSTIRHISDEAQNACQFQTLLVVQMPEEDMDMKDNGLFVGEVRRRGAEDDARYHGFQTYALSIICTPEANGLGVRFCFDSAVIDRETVQRMSQDFEQLLRRLSSPELDGAPLSDITSTRDQDLNQIWKWNSTVFDSIDRCVHDAIAEMAQAQPEATAVCAWDGELTYGHLDRVSTNIAHRLCELGVRRGVVVPLYFEKSMFALVALLGVIKAGGAGFLLDPTLPESQLRSFLDQIAPTLILSSPSNAELASRLVDNVLVLGPDSDLMESSANGGTECVVKETPFVDPSSPLCVIFTSGSTGTPKGYILQHRNFVSAVTHQRTTLGLNSSSRVYDHASHVSDATYWSTFHVLAAGGTLCIPSEVERKSCLEESVHRFGTTDLFLTPSTARAVNPSKIPTLRNIHLGGEQVTTYDVSRWIPYAKTFVTYGPGECSASTLYYNVPSQTPSKISIGKGVGVSTWILDPQSSDRLVPVGTAGELYLEGPLVGKGYLNDEKNTTISFIESPDWLRDGSPDGSVPGRSSRLFKTGDIVKYDPSNGALMFVSRKDGQATLHGQRIDLAEVEHHVRHCLNSTLPSPTVVAEVVHPILIGRPMLVAFIQASPADIILNKNLDSANAYLHEHLPSHMVPAAFVPMESIPLLASGKTDRRRVREIAVNLTMDEITGGQGCEDGDLPMTDSELRLQQLWATILGVSVDRIRTDSSFIRLGGDSISAMRLAALARSRGISLTVQNILQGPRLSEMANAMTSSLSGAAVKGVTVMPFSLLKDSTSKTAAVDHVSKHCSLGTSQVEDIFPCTSVQKSLLSMTAKSDNSYVARYSLRLAPDVDVERLRNAWEDISQKVAPILRYRIVDVPTEGLVQVQINEPIQWDTYDSIDSYNENNERRTMGLDTALTRLAIVKDSKTSRLWCFVTQHHAIYDGYSVGLLLTEVSKAYAGILDNRLVAPFQAFIKYVAGVNRKDAENFWCLQFAESEAVPFPALPNQDYRPKADRTVGGKISGFKWQKQDATVSTSKQLITYQFSIRSVAGDEMLRALQFAMVSMVPSVVCGNADQCKLAVLRAAWSILTSRYTGSEDVLFGAMVSGRQAPLAGIDRMIAPLISAVPVRVKFDAKQSVSELLRDIQRQSISMIAYEQTELLDIRRINAETDLGTRFNTLLVVNPPEQSDYMDQGPFQHQPGFVSNGNGLDDFNPNAVMIMCQLTNTNELQLEISFDSKVIDEKQMERIAAQFEHILHQINTSTTQSVEDIVAVSDKDVGELWNWNASLPRASSECVHSLIGNTIKRQPQAPAICAWDGDLSYSELDDLSSRLASHLVALGIGPGSIVPLCFEKSMWYPVAALGTMKAGAACVAMDSTQPEARLQSIVQQVDANFVLSSAGNETLAGRLSAARVIVIDGDHVLDSNSTGSTAQHPLPEVCPSDVLYATHQAEVLDIKPGTRVFDFVSYNFDVSWSNHLQTLMCGGCLCIPSEQERRNDIASAFNRMNCNYAYFTPSVAQSLEPSLIPELRTLAMGGEPIQNKEVVRWHQAENIIGIYGPAECAQALSFAHLSAKTRNNHVGHSYGARTWLVEPGRPERLAAIGAIGELVIEGPTVSRGYFGDLNKTTTAYIQDPLWLSVGSPGCPGRKGRVYVTGDLLRYNSDGSLDFIGRKDGMIKLRGQRIELTEVEYHVRTSLRNRSICDGIAAEIINPQNNANRSLLAVFFSLAKEKATESVEETQAKLMQVMEGLEEKLRDRLPQYMVPGAYIHIEKIPMTTTNKTDRRSLRELGSSLTPEKLAEMQPSARERRLPSTIMEKRLQTLWAMVLELDPENIGAESSFLRIGGESIAAMRLVSKAREQRLSLTVADIFRAPRLSEQALLVTEIVGTDGVKSLLPFSLLNTDDPEAFIEEFVSPLIDHSQGSVRDVIPATDFQSLSILQALEDPPSRYPHWIFDLPANIDFPRLEQACTKLVNYFGILHTVFIEADNKFWQVLLSNFKPVYNEIDAEDEDVTVITNSACEQDLNRPRQLGRSFVRFIAIKHSSGAHKLIFRISHAQFDGFSWGIVLQTLSSIYVGEHLPPVPTFGQYIAFNETRKEESIRYWASKLQGTSQPSWSASDPTGHVYSTEHRLTIQESIPMPNTLKGDEVSAATLFHAACAIALARQFEQTELVFGRLVTGRSMLPGNLQNVVGPTMTEVPIVISINENDDLSAVATKLQSQFIEDATYEAVGMVEIIRNCTSWAEDAGDFGWRTAFQQAEDAEFIFLGSPSSIGVYQRDLPPRSRPEIYATPRDGVLELELEGNTQLVSRETLSGFPRGPQTFAFMQISPNNRAGCKDTVCKKEAKKITKGEIRFGTWVTIMEHASWQWRHWGCVSGESIKHLQDAIERNGSYDYEMIDGWEDLEEHPDVRDKIKRVLEQGHIDPEDFNGDPEMNRPGQKGIRGRAKKAKTTDEDDEPSSSAPKKRGRKKAEADDDEEEVQPKKRAKKAAPKAEAEDEKPVTKGRAKKAATKVESEGEDEKPAAKARAKRATKKAAVKEESDEEPEPEEEPAPVKKSRGRKAAVKKEPTPEEEEEAEEPEEPEEPAPKAKGRGGRKSRASAAAEDAAPVKPRRGRPRKSAAADED</sequence>
<feature type="compositionally biased region" description="Basic residues" evidence="10">
    <location>
        <begin position="5779"/>
        <end position="5788"/>
    </location>
</feature>
<dbReference type="SUPFAM" id="SSF47336">
    <property type="entry name" value="ACP-like"/>
    <property type="match status" value="5"/>
</dbReference>
<dbReference type="SUPFAM" id="SSF56801">
    <property type="entry name" value="Acetyl-CoA synthetase-like"/>
    <property type="match status" value="5"/>
</dbReference>
<dbReference type="Gene3D" id="3.30.559.30">
    <property type="entry name" value="Nonribosomal peptide synthetase, condensation domain"/>
    <property type="match status" value="5"/>
</dbReference>
<dbReference type="InterPro" id="IPR009081">
    <property type="entry name" value="PP-bd_ACP"/>
</dbReference>
<dbReference type="SUPFAM" id="SSF52777">
    <property type="entry name" value="CoA-dependent acyltransferases"/>
    <property type="match status" value="10"/>
</dbReference>
<feature type="domain" description="Carrier" evidence="11">
    <location>
        <begin position="1707"/>
        <end position="1783"/>
    </location>
</feature>
<dbReference type="Proteomes" id="UP001408356">
    <property type="component" value="Unassembled WGS sequence"/>
</dbReference>
<dbReference type="InterPro" id="IPR042099">
    <property type="entry name" value="ANL_N_sf"/>
</dbReference>
<feature type="compositionally biased region" description="Acidic residues" evidence="10">
    <location>
        <begin position="5760"/>
        <end position="5774"/>
    </location>
</feature>
<dbReference type="InterPro" id="IPR001242">
    <property type="entry name" value="Condensation_dom"/>
</dbReference>
<dbReference type="InterPro" id="IPR020806">
    <property type="entry name" value="PKS_PP-bd"/>
</dbReference>
<dbReference type="InterPro" id="IPR001510">
    <property type="entry name" value="Znf_PARP"/>
</dbReference>
<evidence type="ECO:0000256" key="1">
    <source>
        <dbReference type="ARBA" id="ARBA00004123"/>
    </source>
</evidence>
<comment type="caution">
    <text evidence="12">The sequence shown here is derived from an EMBL/GenBank/DDBJ whole genome shotgun (WGS) entry which is preliminary data.</text>
</comment>
<dbReference type="InterPro" id="IPR020845">
    <property type="entry name" value="AMP-binding_CS"/>
</dbReference>
<dbReference type="Gene3D" id="3.30.559.10">
    <property type="entry name" value="Chloramphenicol acetyltransferase-like domain"/>
    <property type="match status" value="5"/>
</dbReference>
<dbReference type="NCBIfam" id="NF003417">
    <property type="entry name" value="PRK04813.1"/>
    <property type="match status" value="5"/>
</dbReference>
<evidence type="ECO:0000256" key="9">
    <source>
        <dbReference type="ARBA" id="ARBA00029454"/>
    </source>
</evidence>
<dbReference type="SMART" id="SM01336">
    <property type="entry name" value="zf-PARP"/>
    <property type="match status" value="1"/>
</dbReference>
<keyword evidence="8" id="KW-0539">Nucleus</keyword>
<feature type="compositionally biased region" description="Acidic residues" evidence="10">
    <location>
        <begin position="5730"/>
        <end position="5741"/>
    </location>
</feature>
<feature type="domain" description="Carrier" evidence="11">
    <location>
        <begin position="5004"/>
        <end position="5077"/>
    </location>
</feature>
<dbReference type="Pfam" id="PF00645">
    <property type="entry name" value="zf-PARP"/>
    <property type="match status" value="1"/>
</dbReference>
<keyword evidence="2" id="KW-0596">Phosphopantetheine</keyword>
<comment type="subcellular location">
    <subcellularLocation>
        <location evidence="1">Nucleus</location>
    </subcellularLocation>
</comment>
<reference evidence="12 13" key="1">
    <citation type="journal article" date="2024" name="J. Plant Pathol.">
        <title>Sequence and assembly of the genome of Seiridium unicorne, isolate CBS 538.82, causal agent of cypress canker disease.</title>
        <authorList>
            <person name="Scali E."/>
            <person name="Rocca G.D."/>
            <person name="Danti R."/>
            <person name="Garbelotto M."/>
            <person name="Barberini S."/>
            <person name="Baroncelli R."/>
            <person name="Emiliani G."/>
        </authorList>
    </citation>
    <scope>NUCLEOTIDE SEQUENCE [LARGE SCALE GENOMIC DNA]</scope>
    <source>
        <strain evidence="12 13">BM-138-508</strain>
    </source>
</reference>
<feature type="region of interest" description="Disordered" evidence="10">
    <location>
        <begin position="5611"/>
        <end position="5815"/>
    </location>
</feature>
<keyword evidence="7" id="KW-0862">Zinc</keyword>
<comment type="similarity">
    <text evidence="9">Belongs to the NRP synthetase family.</text>
</comment>
<feature type="compositionally biased region" description="Basic and acidic residues" evidence="10">
    <location>
        <begin position="5701"/>
        <end position="5713"/>
    </location>
</feature>
<dbReference type="SMART" id="SM00823">
    <property type="entry name" value="PKS_PP"/>
    <property type="match status" value="4"/>
</dbReference>
<evidence type="ECO:0000256" key="8">
    <source>
        <dbReference type="ARBA" id="ARBA00023242"/>
    </source>
</evidence>
<dbReference type="CDD" id="cd05918">
    <property type="entry name" value="A_NRPS_SidN3_like"/>
    <property type="match status" value="5"/>
</dbReference>
<dbReference type="EMBL" id="JARVKF010000223">
    <property type="protein sequence ID" value="KAK9420891.1"/>
    <property type="molecule type" value="Genomic_DNA"/>
</dbReference>
<proteinExistence type="inferred from homology"/>
<evidence type="ECO:0000313" key="12">
    <source>
        <dbReference type="EMBL" id="KAK9420891.1"/>
    </source>
</evidence>
<keyword evidence="13" id="KW-1185">Reference proteome</keyword>
<dbReference type="Gene3D" id="2.30.38.10">
    <property type="entry name" value="Luciferase, Domain 3"/>
    <property type="match status" value="1"/>
</dbReference>
<accession>A0ABR2V2H9</accession>
<dbReference type="PROSITE" id="PS00455">
    <property type="entry name" value="AMP_BINDING"/>
    <property type="match status" value="2"/>
</dbReference>
<organism evidence="12 13">
    <name type="scientific">Seiridium unicorne</name>
    <dbReference type="NCBI Taxonomy" id="138068"/>
    <lineage>
        <taxon>Eukaryota</taxon>
        <taxon>Fungi</taxon>
        <taxon>Dikarya</taxon>
        <taxon>Ascomycota</taxon>
        <taxon>Pezizomycotina</taxon>
        <taxon>Sordariomycetes</taxon>
        <taxon>Xylariomycetidae</taxon>
        <taxon>Amphisphaeriales</taxon>
        <taxon>Sporocadaceae</taxon>
        <taxon>Seiridium</taxon>
    </lineage>
</organism>
<keyword evidence="5" id="KW-0479">Metal-binding</keyword>
<gene>
    <name evidence="12" type="ORF">SUNI508_00982</name>
</gene>
<dbReference type="PROSITE" id="PS00012">
    <property type="entry name" value="PHOSPHOPANTETHEINE"/>
    <property type="match status" value="4"/>
</dbReference>
<feature type="domain" description="Carrier" evidence="11">
    <location>
        <begin position="2768"/>
        <end position="2843"/>
    </location>
</feature>
<evidence type="ECO:0000313" key="13">
    <source>
        <dbReference type="Proteomes" id="UP001408356"/>
    </source>
</evidence>
<dbReference type="InterPro" id="IPR006162">
    <property type="entry name" value="Ppantetheine_attach_site"/>
</dbReference>
<feature type="compositionally biased region" description="Basic and acidic residues" evidence="10">
    <location>
        <begin position="5681"/>
        <end position="5691"/>
    </location>
</feature>
<evidence type="ECO:0000256" key="10">
    <source>
        <dbReference type="SAM" id="MobiDB-lite"/>
    </source>
</evidence>
<feature type="compositionally biased region" description="Basic residues" evidence="10">
    <location>
        <begin position="5714"/>
        <end position="5725"/>
    </location>
</feature>
<evidence type="ECO:0000256" key="7">
    <source>
        <dbReference type="ARBA" id="ARBA00022833"/>
    </source>
</evidence>
<feature type="domain" description="Carrier" evidence="11">
    <location>
        <begin position="587"/>
        <end position="663"/>
    </location>
</feature>
<keyword evidence="6" id="KW-0863">Zinc-finger</keyword>
<protein>
    <submittedName>
        <fullName evidence="12">Carrier domain-containing protein</fullName>
    </submittedName>
</protein>
<keyword evidence="4" id="KW-0436">Ligase</keyword>
<dbReference type="InterPro" id="IPR036736">
    <property type="entry name" value="ACP-like_sf"/>
</dbReference>
<evidence type="ECO:0000256" key="5">
    <source>
        <dbReference type="ARBA" id="ARBA00022723"/>
    </source>
</evidence>
<dbReference type="Gene3D" id="3.40.50.980">
    <property type="match status" value="1"/>
</dbReference>
<dbReference type="Gene3D" id="1.10.1200.10">
    <property type="entry name" value="ACP-like"/>
    <property type="match status" value="5"/>
</dbReference>
<name>A0ABR2V2H9_9PEZI</name>
<dbReference type="Pfam" id="PF00550">
    <property type="entry name" value="PP-binding"/>
    <property type="match status" value="5"/>
</dbReference>
<dbReference type="PANTHER" id="PTHR45527:SF3">
    <property type="entry name" value="SIDEROPHORE SYNTHETASE (EUROFUNG)"/>
    <property type="match status" value="1"/>
</dbReference>